<evidence type="ECO:0000256" key="2">
    <source>
        <dbReference type="ARBA" id="ARBA00022448"/>
    </source>
</evidence>
<dbReference type="GO" id="GO:0015833">
    <property type="term" value="P:peptide transport"/>
    <property type="evidence" value="ECO:0007669"/>
    <property type="project" value="TreeGrafter"/>
</dbReference>
<comment type="caution">
    <text evidence="5">The sequence shown here is derived from an EMBL/GenBank/DDBJ whole genome shotgun (WGS) entry which is preliminary data.</text>
</comment>
<keyword evidence="2" id="KW-0813">Transport</keyword>
<feature type="domain" description="Solute-binding protein family 5" evidence="4">
    <location>
        <begin position="73"/>
        <end position="472"/>
    </location>
</feature>
<dbReference type="AlphaFoldDB" id="A0AAE4FQH9"/>
<evidence type="ECO:0000259" key="4">
    <source>
        <dbReference type="Pfam" id="PF00496"/>
    </source>
</evidence>
<dbReference type="InterPro" id="IPR030678">
    <property type="entry name" value="Peptide/Ni-bd"/>
</dbReference>
<dbReference type="Pfam" id="PF00496">
    <property type="entry name" value="SBP_bac_5"/>
    <property type="match status" value="1"/>
</dbReference>
<dbReference type="PANTHER" id="PTHR30290:SF9">
    <property type="entry name" value="OLIGOPEPTIDE-BINDING PROTEIN APPA"/>
    <property type="match status" value="1"/>
</dbReference>
<dbReference type="PIRSF" id="PIRSF002741">
    <property type="entry name" value="MppA"/>
    <property type="match status" value="1"/>
</dbReference>
<dbReference type="Proteomes" id="UP001268256">
    <property type="component" value="Unassembled WGS sequence"/>
</dbReference>
<dbReference type="CDD" id="cd08500">
    <property type="entry name" value="PBP2_NikA_DppA_OppA_like_4"/>
    <property type="match status" value="1"/>
</dbReference>
<organism evidence="5 6">
    <name type="scientific">Pseudocalidococcus azoricus BACA0444</name>
    <dbReference type="NCBI Taxonomy" id="2918990"/>
    <lineage>
        <taxon>Bacteria</taxon>
        <taxon>Bacillati</taxon>
        <taxon>Cyanobacteriota</taxon>
        <taxon>Cyanophyceae</taxon>
        <taxon>Acaryochloridales</taxon>
        <taxon>Thermosynechococcaceae</taxon>
        <taxon>Pseudocalidococcus</taxon>
        <taxon>Pseudocalidococcus azoricus</taxon>
    </lineage>
</organism>
<protein>
    <submittedName>
        <fullName evidence="5">ABC transporter substrate-binding protein</fullName>
    </submittedName>
</protein>
<dbReference type="EMBL" id="JAVMIP010000001">
    <property type="protein sequence ID" value="MDS3859442.1"/>
    <property type="molecule type" value="Genomic_DNA"/>
</dbReference>
<keyword evidence="3" id="KW-0732">Signal</keyword>
<reference evidence="6" key="1">
    <citation type="submission" date="2023-07" db="EMBL/GenBank/DDBJ databases">
        <authorList>
            <person name="Luz R."/>
            <person name="Cordeiro R."/>
            <person name="Fonseca A."/>
            <person name="Goncalves V."/>
        </authorList>
    </citation>
    <scope>NUCLEOTIDE SEQUENCE [LARGE SCALE GENOMIC DNA]</scope>
    <source>
        <strain evidence="6">BACA0444</strain>
    </source>
</reference>
<dbReference type="GO" id="GO:1904680">
    <property type="term" value="F:peptide transmembrane transporter activity"/>
    <property type="evidence" value="ECO:0007669"/>
    <property type="project" value="TreeGrafter"/>
</dbReference>
<dbReference type="Gene3D" id="3.10.105.10">
    <property type="entry name" value="Dipeptide-binding Protein, Domain 3"/>
    <property type="match status" value="1"/>
</dbReference>
<dbReference type="GO" id="GO:0042597">
    <property type="term" value="C:periplasmic space"/>
    <property type="evidence" value="ECO:0007669"/>
    <property type="project" value="UniProtKB-ARBA"/>
</dbReference>
<gene>
    <name evidence="5" type="ORF">RIF25_01345</name>
</gene>
<name>A0AAE4FQH9_9CYAN</name>
<dbReference type="RefSeq" id="WP_322876770.1">
    <property type="nucleotide sequence ID" value="NZ_JAVMIP010000001.1"/>
</dbReference>
<evidence type="ECO:0000256" key="3">
    <source>
        <dbReference type="ARBA" id="ARBA00022729"/>
    </source>
</evidence>
<dbReference type="PROSITE" id="PS51257">
    <property type="entry name" value="PROKAR_LIPOPROTEIN"/>
    <property type="match status" value="1"/>
</dbReference>
<comment type="similarity">
    <text evidence="1">Belongs to the bacterial solute-binding protein 5 family.</text>
</comment>
<accession>A0AAE4FQH9</accession>
<dbReference type="InterPro" id="IPR039424">
    <property type="entry name" value="SBP_5"/>
</dbReference>
<proteinExistence type="inferred from homology"/>
<keyword evidence="6" id="KW-1185">Reference proteome</keyword>
<dbReference type="Gene3D" id="3.40.190.10">
    <property type="entry name" value="Periplasmic binding protein-like II"/>
    <property type="match status" value="1"/>
</dbReference>
<dbReference type="InterPro" id="IPR000914">
    <property type="entry name" value="SBP_5_dom"/>
</dbReference>
<dbReference type="SUPFAM" id="SSF53850">
    <property type="entry name" value="Periplasmic binding protein-like II"/>
    <property type="match status" value="1"/>
</dbReference>
<dbReference type="Gene3D" id="3.90.76.10">
    <property type="entry name" value="Dipeptide-binding Protein, Domain 1"/>
    <property type="match status" value="1"/>
</dbReference>
<evidence type="ECO:0000256" key="1">
    <source>
        <dbReference type="ARBA" id="ARBA00005695"/>
    </source>
</evidence>
<sequence>MRLWAVILSFCVGLGLTGCNLDGLRNPTAQVPQLIASITVDPKTFNYALNEESPNVFGFIYEGLISENGLTGELEPALAESWEITPDNLSIIYTLRPNLKWSDGHPLTTADVVFTYNEIYLNPKIPSSTIDILRVGQQKQLPTIQALDARRVQFSLPEPFAPFFRTSGLPILPEHSLAEGIRTLDRDGNPKFLTMWGTQTNPTLIIANGPFTIESYTTNQRIIFRRNPHYWKRPEPYLERFVWQIVDSTDTALIQFRSRGLDVLDVAPMNFSLLKREEESGNFRIYNGGPASGVTFLSFNQNKGSRNGQPLVDPIKSAWFNSIPFRQAVAYAIDRQTMINNLYRGLGATQNSPLSVQSPYYLSPEAGLKVYDFDPDQSRKLLAEAGFSWNQENQLLDPKGHRVQFTLLSTTGSPVREAISAQIKQNLAAIGIQADLTFISFSTLVEKLANSYDWEAYIGAFTGGVEPNNGFNIWSPNGRLHVFNQADAALRGREVQAWEQRIGDLYIQGAQELNEDRRKEIYFETQQITQANVPFIYLVNPLTLAAFRNRIQGAEPTGLGGTLWNIAELKAVN</sequence>
<dbReference type="PANTHER" id="PTHR30290">
    <property type="entry name" value="PERIPLASMIC BINDING COMPONENT OF ABC TRANSPORTER"/>
    <property type="match status" value="1"/>
</dbReference>
<dbReference type="GO" id="GO:0043190">
    <property type="term" value="C:ATP-binding cassette (ABC) transporter complex"/>
    <property type="evidence" value="ECO:0007669"/>
    <property type="project" value="InterPro"/>
</dbReference>
<evidence type="ECO:0000313" key="6">
    <source>
        <dbReference type="Proteomes" id="UP001268256"/>
    </source>
</evidence>
<evidence type="ECO:0000313" key="5">
    <source>
        <dbReference type="EMBL" id="MDS3859442.1"/>
    </source>
</evidence>